<feature type="region of interest" description="Disordered" evidence="1">
    <location>
        <begin position="31"/>
        <end position="58"/>
    </location>
</feature>
<evidence type="ECO:0000256" key="1">
    <source>
        <dbReference type="SAM" id="MobiDB-lite"/>
    </source>
</evidence>
<dbReference type="EMBL" id="CP063406">
    <property type="protein sequence ID" value="QSZ30600.1"/>
    <property type="molecule type" value="Genomic_DNA"/>
</dbReference>
<dbReference type="OrthoDB" id="5423360at2759"/>
<dbReference type="Proteomes" id="UP000672032">
    <property type="component" value="Chromosome 2"/>
</dbReference>
<proteinExistence type="predicted"/>
<evidence type="ECO:0000313" key="2">
    <source>
        <dbReference type="EMBL" id="QSZ30600.1"/>
    </source>
</evidence>
<dbReference type="Gene3D" id="3.90.1300.10">
    <property type="entry name" value="Amidase signature (AS) domain"/>
    <property type="match status" value="1"/>
</dbReference>
<dbReference type="InterPro" id="IPR036928">
    <property type="entry name" value="AS_sf"/>
</dbReference>
<organism evidence="2 3">
    <name type="scientific">Monilinia vaccinii-corymbosi</name>
    <dbReference type="NCBI Taxonomy" id="61207"/>
    <lineage>
        <taxon>Eukaryota</taxon>
        <taxon>Fungi</taxon>
        <taxon>Dikarya</taxon>
        <taxon>Ascomycota</taxon>
        <taxon>Pezizomycotina</taxon>
        <taxon>Leotiomycetes</taxon>
        <taxon>Helotiales</taxon>
        <taxon>Sclerotiniaceae</taxon>
        <taxon>Monilinia</taxon>
    </lineage>
</organism>
<dbReference type="PANTHER" id="PTHR46310">
    <property type="entry name" value="AMIDASE 1"/>
    <property type="match status" value="1"/>
</dbReference>
<protein>
    <submittedName>
        <fullName evidence="2">Uncharacterized protein</fullName>
    </submittedName>
</protein>
<accession>A0A8A3P281</accession>
<dbReference type="AlphaFoldDB" id="A0A8A3P281"/>
<reference evidence="2" key="1">
    <citation type="submission" date="2020-10" db="EMBL/GenBank/DDBJ databases">
        <title>Genome Sequence of Monilinia vaccinii-corymbosi Sheds Light on Mummy Berry Disease Infection of Blueberry and Mating Type.</title>
        <authorList>
            <person name="Yow A.G."/>
            <person name="Zhang Y."/>
            <person name="Bansal K."/>
            <person name="Eacker S.M."/>
            <person name="Sullivan S."/>
            <person name="Liachko I."/>
            <person name="Cubeta M.A."/>
            <person name="Rollins J.A."/>
            <person name="Ashrafi H."/>
        </authorList>
    </citation>
    <scope>NUCLEOTIDE SEQUENCE</scope>
    <source>
        <strain evidence="2">RL-1</strain>
    </source>
</reference>
<sequence length="119" mass="12868">MDTSHHLHLRLAPGAGIGAYDWLDLGPGSDTGGGLRDQARANECFGNRPSHGPASWDNVMPLSAPLDAASLLGRDPILWHEAAKVLYGKSITSNFTELPKKILISGCPDVQKMQQQRPR</sequence>
<dbReference type="PANTHER" id="PTHR46310:SF7">
    <property type="entry name" value="AMIDASE 1"/>
    <property type="match status" value="1"/>
</dbReference>
<gene>
    <name evidence="2" type="ORF">DSL72_000157</name>
</gene>
<evidence type="ECO:0000313" key="3">
    <source>
        <dbReference type="Proteomes" id="UP000672032"/>
    </source>
</evidence>
<name>A0A8A3P281_9HELO</name>
<keyword evidence="3" id="KW-1185">Reference proteome</keyword>
<dbReference type="SUPFAM" id="SSF75304">
    <property type="entry name" value="Amidase signature (AS) enzymes"/>
    <property type="match status" value="1"/>
</dbReference>